<dbReference type="RefSeq" id="WP_208428349.1">
    <property type="nucleotide sequence ID" value="NZ_JAEPRJ010000001.1"/>
</dbReference>
<dbReference type="Proteomes" id="UP000604730">
    <property type="component" value="Unassembled WGS sequence"/>
</dbReference>
<evidence type="ECO:0000313" key="2">
    <source>
        <dbReference type="Proteomes" id="UP000604730"/>
    </source>
</evidence>
<protein>
    <submittedName>
        <fullName evidence="1">YqeG family HAD IIIA-type phosphatase</fullName>
    </submittedName>
</protein>
<evidence type="ECO:0000313" key="1">
    <source>
        <dbReference type="EMBL" id="MBK5896799.1"/>
    </source>
</evidence>
<dbReference type="Pfam" id="PF00702">
    <property type="entry name" value="Hydrolase"/>
    <property type="match status" value="1"/>
</dbReference>
<sequence length="171" mass="19994">MMKLLEKFYPDERRNSVYEIDFDSLYRKGIRGLIFDIDNTLVPHGASATEGIERLFNELKRMGFKTCLLSNNKLERVKRFNENIRSLYIYKAGKPGKANYIKAVRMMGTNKDNTLFIGDQLFTDIWGAKKAGLKNILLNPIDKHEEIQIVLKRFLEKIVLKAYERDRKVSD</sequence>
<dbReference type="Gene3D" id="3.40.50.1000">
    <property type="entry name" value="HAD superfamily/HAD-like"/>
    <property type="match status" value="1"/>
</dbReference>
<dbReference type="SUPFAM" id="SSF56784">
    <property type="entry name" value="HAD-like"/>
    <property type="match status" value="1"/>
</dbReference>
<dbReference type="InterPro" id="IPR006549">
    <property type="entry name" value="HAD-SF_hydro_IIIA"/>
</dbReference>
<dbReference type="InterPro" id="IPR023214">
    <property type="entry name" value="HAD_sf"/>
</dbReference>
<organism evidence="1 2">
    <name type="scientific">Catonella massiliensis</name>
    <dbReference type="NCBI Taxonomy" id="2799636"/>
    <lineage>
        <taxon>Bacteria</taxon>
        <taxon>Bacillati</taxon>
        <taxon>Bacillota</taxon>
        <taxon>Clostridia</taxon>
        <taxon>Lachnospirales</taxon>
        <taxon>Lachnospiraceae</taxon>
        <taxon>Catonella</taxon>
    </lineage>
</organism>
<name>A0ABS1IY40_9FIRM</name>
<reference evidence="1 2" key="1">
    <citation type="submission" date="2021-01" db="EMBL/GenBank/DDBJ databases">
        <title>Isolation and description of Catonella massiliensis sp. nov., a novel Catonella species, isolated from a stable periodontitis subject.</title>
        <authorList>
            <person name="Antezack A."/>
            <person name="Boxberger M."/>
            <person name="La Scola B."/>
            <person name="Monnet-Corti V."/>
        </authorList>
    </citation>
    <scope>NUCLEOTIDE SEQUENCE [LARGE SCALE GENOMIC DNA]</scope>
    <source>
        <strain evidence="1 2">Marseille-Q4567</strain>
    </source>
</reference>
<accession>A0ABS1IY40</accession>
<proteinExistence type="predicted"/>
<keyword evidence="2" id="KW-1185">Reference proteome</keyword>
<dbReference type="NCBIfam" id="TIGR01662">
    <property type="entry name" value="HAD-SF-IIIA"/>
    <property type="match status" value="1"/>
</dbReference>
<gene>
    <name evidence="1" type="ORF">JJN12_03225</name>
</gene>
<dbReference type="InterPro" id="IPR010021">
    <property type="entry name" value="PGPP1/Gep4"/>
</dbReference>
<dbReference type="InterPro" id="IPR036412">
    <property type="entry name" value="HAD-like_sf"/>
</dbReference>
<dbReference type="EMBL" id="JAEPRJ010000001">
    <property type="protein sequence ID" value="MBK5896799.1"/>
    <property type="molecule type" value="Genomic_DNA"/>
</dbReference>
<dbReference type="PANTHER" id="PTHR19288">
    <property type="entry name" value="4-NITROPHENYLPHOSPHATASE-RELATED"/>
    <property type="match status" value="1"/>
</dbReference>
<dbReference type="NCBIfam" id="TIGR01668">
    <property type="entry name" value="YqeG_hyp_ppase"/>
    <property type="match status" value="1"/>
</dbReference>
<comment type="caution">
    <text evidence="1">The sequence shown here is derived from an EMBL/GenBank/DDBJ whole genome shotgun (WGS) entry which is preliminary data.</text>
</comment>